<evidence type="ECO:0000256" key="6">
    <source>
        <dbReference type="SAM" id="Phobius"/>
    </source>
</evidence>
<protein>
    <submittedName>
        <fullName evidence="8">Type II secretion system protein F (GspF)</fullName>
    </submittedName>
</protein>
<dbReference type="RefSeq" id="WP_130513827.1">
    <property type="nucleotide sequence ID" value="NZ_SHKY01000002.1"/>
</dbReference>
<reference evidence="8 9" key="1">
    <citation type="submission" date="2019-02" db="EMBL/GenBank/DDBJ databases">
        <title>Sequencing the genomes of 1000 actinobacteria strains.</title>
        <authorList>
            <person name="Klenk H.-P."/>
        </authorList>
    </citation>
    <scope>NUCLEOTIDE SEQUENCE [LARGE SCALE GENOMIC DNA]</scope>
    <source>
        <strain evidence="8 9">DSM 45162</strain>
    </source>
</reference>
<dbReference type="OrthoDB" id="5243396at2"/>
<dbReference type="AlphaFoldDB" id="A0A4Q7ZA21"/>
<name>A0A4Q7ZA21_9ACTN</name>
<evidence type="ECO:0000256" key="5">
    <source>
        <dbReference type="ARBA" id="ARBA00023136"/>
    </source>
</evidence>
<dbReference type="GO" id="GO:0005886">
    <property type="term" value="C:plasma membrane"/>
    <property type="evidence" value="ECO:0007669"/>
    <property type="project" value="UniProtKB-SubCell"/>
</dbReference>
<evidence type="ECO:0000259" key="7">
    <source>
        <dbReference type="Pfam" id="PF00482"/>
    </source>
</evidence>
<evidence type="ECO:0000256" key="3">
    <source>
        <dbReference type="ARBA" id="ARBA00022692"/>
    </source>
</evidence>
<evidence type="ECO:0000256" key="1">
    <source>
        <dbReference type="ARBA" id="ARBA00004651"/>
    </source>
</evidence>
<feature type="transmembrane region" description="Helical" evidence="6">
    <location>
        <begin position="6"/>
        <end position="28"/>
    </location>
</feature>
<feature type="transmembrane region" description="Helical" evidence="6">
    <location>
        <begin position="254"/>
        <end position="274"/>
    </location>
</feature>
<dbReference type="Gene3D" id="1.20.81.30">
    <property type="entry name" value="Type II secretion system (T2SS), domain F"/>
    <property type="match status" value="1"/>
</dbReference>
<proteinExistence type="predicted"/>
<keyword evidence="5 6" id="KW-0472">Membrane</keyword>
<comment type="subcellular location">
    <subcellularLocation>
        <location evidence="1">Cell membrane</location>
        <topology evidence="1">Multi-pass membrane protein</topology>
    </subcellularLocation>
</comment>
<keyword evidence="9" id="KW-1185">Reference proteome</keyword>
<evidence type="ECO:0000256" key="2">
    <source>
        <dbReference type="ARBA" id="ARBA00022475"/>
    </source>
</evidence>
<dbReference type="InterPro" id="IPR018076">
    <property type="entry name" value="T2SS_GspF_dom"/>
</dbReference>
<dbReference type="EMBL" id="SHKY01000002">
    <property type="protein sequence ID" value="RZU46639.1"/>
    <property type="molecule type" value="Genomic_DNA"/>
</dbReference>
<organism evidence="8 9">
    <name type="scientific">Krasilnikovia cinnamomea</name>
    <dbReference type="NCBI Taxonomy" id="349313"/>
    <lineage>
        <taxon>Bacteria</taxon>
        <taxon>Bacillati</taxon>
        <taxon>Actinomycetota</taxon>
        <taxon>Actinomycetes</taxon>
        <taxon>Micromonosporales</taxon>
        <taxon>Micromonosporaceae</taxon>
        <taxon>Krasilnikovia</taxon>
    </lineage>
</organism>
<evidence type="ECO:0000313" key="9">
    <source>
        <dbReference type="Proteomes" id="UP000292564"/>
    </source>
</evidence>
<dbReference type="Pfam" id="PF00482">
    <property type="entry name" value="T2SSF"/>
    <property type="match status" value="1"/>
</dbReference>
<dbReference type="InterPro" id="IPR042094">
    <property type="entry name" value="T2SS_GspF_sf"/>
</dbReference>
<dbReference type="PANTHER" id="PTHR35007:SF3">
    <property type="entry name" value="POSSIBLE CONSERVED ALANINE RICH MEMBRANE PROTEIN"/>
    <property type="match status" value="1"/>
</dbReference>
<feature type="domain" description="Type II secretion system protein GspF" evidence="7">
    <location>
        <begin position="115"/>
        <end position="241"/>
    </location>
</feature>
<feature type="transmembrane region" description="Helical" evidence="6">
    <location>
        <begin position="229"/>
        <end position="248"/>
    </location>
</feature>
<keyword evidence="2" id="KW-1003">Cell membrane</keyword>
<gene>
    <name evidence="8" type="ORF">EV385_6715</name>
</gene>
<keyword evidence="3 6" id="KW-0812">Transmembrane</keyword>
<dbReference type="Proteomes" id="UP000292564">
    <property type="component" value="Unassembled WGS sequence"/>
</dbReference>
<accession>A0A4Q7ZA21</accession>
<dbReference type="PANTHER" id="PTHR35007">
    <property type="entry name" value="INTEGRAL MEMBRANE PROTEIN-RELATED"/>
    <property type="match status" value="1"/>
</dbReference>
<keyword evidence="4 6" id="KW-1133">Transmembrane helix</keyword>
<sequence length="295" mass="31605">MQPLIFAVAVGAALGGLFLLITGIVGTTRPAAPTSRLRRRVVRLWTGAGLSRAERRARQLIIVAAVVVTAGVWLITGIPVAGLIAGGAVIGVPWLFGAGRVEQRAIARLEALETWTRRLADLVRTGLGLNQAIVVSTRDAPAPLAIDLRELETQLRAGVPILTALDRFAAALGDATSDEVIVALRLHATDRGQRLTDILDKLAENTAREVTVRREVWASRADPRLTTKFMTGLGLGVFVLLFANPTYMRPYTSLGGQSVLVGCTLAFVALLAWIRKLSTARKAPRLLNASSEVNQ</sequence>
<comment type="caution">
    <text evidence="8">The sequence shown here is derived from an EMBL/GenBank/DDBJ whole genome shotgun (WGS) entry which is preliminary data.</text>
</comment>
<feature type="transmembrane region" description="Helical" evidence="6">
    <location>
        <begin position="82"/>
        <end position="99"/>
    </location>
</feature>
<evidence type="ECO:0000256" key="4">
    <source>
        <dbReference type="ARBA" id="ARBA00022989"/>
    </source>
</evidence>
<feature type="transmembrane region" description="Helical" evidence="6">
    <location>
        <begin position="60"/>
        <end position="76"/>
    </location>
</feature>
<evidence type="ECO:0000313" key="8">
    <source>
        <dbReference type="EMBL" id="RZU46639.1"/>
    </source>
</evidence>